<reference evidence="3 4" key="1">
    <citation type="submission" date="2019-03" db="EMBL/GenBank/DDBJ databases">
        <authorList>
            <person name="Zhang S."/>
        </authorList>
    </citation>
    <scope>NUCLEOTIDE SEQUENCE [LARGE SCALE GENOMIC DNA]</scope>
    <source>
        <strain evidence="3 4">S4J41</strain>
    </source>
</reference>
<dbReference type="InterPro" id="IPR043502">
    <property type="entry name" value="DNA/RNA_pol_sf"/>
</dbReference>
<evidence type="ECO:0000313" key="3">
    <source>
        <dbReference type="EMBL" id="TDE34119.1"/>
    </source>
</evidence>
<dbReference type="PANTHER" id="PTHR34047">
    <property type="entry name" value="NUCLEAR INTRON MATURASE 1, MITOCHONDRIAL-RELATED"/>
    <property type="match status" value="1"/>
</dbReference>
<comment type="caution">
    <text evidence="3">The sequence shown here is derived from an EMBL/GenBank/DDBJ whole genome shotgun (WGS) entry which is preliminary data.</text>
</comment>
<comment type="similarity">
    <text evidence="1">Belongs to the bacterial reverse transcriptase family.</text>
</comment>
<dbReference type="InterPro" id="IPR051083">
    <property type="entry name" value="GrpII_Intron_Splice-Mob/Def"/>
</dbReference>
<accession>A0A4R5EI04</accession>
<proteinExistence type="inferred from homology"/>
<dbReference type="RefSeq" id="WP_132831399.1">
    <property type="nucleotide sequence ID" value="NZ_SMFP01000022.1"/>
</dbReference>
<name>A0A4R5EI04_9RHOB</name>
<dbReference type="PANTHER" id="PTHR34047:SF8">
    <property type="entry name" value="PROTEIN YKFC"/>
    <property type="match status" value="1"/>
</dbReference>
<dbReference type="SUPFAM" id="SSF56672">
    <property type="entry name" value="DNA/RNA polymerases"/>
    <property type="match status" value="1"/>
</dbReference>
<keyword evidence="4" id="KW-1185">Reference proteome</keyword>
<dbReference type="PROSITE" id="PS50878">
    <property type="entry name" value="RT_POL"/>
    <property type="match status" value="1"/>
</dbReference>
<protein>
    <submittedName>
        <fullName evidence="3">RNA-dependent DNA polymerase</fullName>
    </submittedName>
</protein>
<sequence length="356" mass="41977">MAKTYTGLFEQFTTFEALHRAYGRVVKGRRHQLDVIRFEADLESNLIDIQNSLLWKTYRTGPYRNFKVFEPKERDISALPIKDRIVQHALVETIDPIWSPRFIHDTYACRPGKGAHAGADRAQMFMRNTLRESEVIYVLKADISKYFPSICHDVLKRLLRRRIACKDTLWVIDNIIDSSLEPGDPMPRGIPIGNLTSQLFANIYLHELDEFVKFDLHETRYLRYMDDFAVFGNDKDHLHKVRRDIEDFLYARLGLRCNNKTQVFPVSKTNGRALDFLGYRIWPTHRKIRKNSACRMRRKMKRMARLYHEGKMTMKEVDQVIMSWVGHAGHANTYRLRTRILGDVPFIPPPMHLRKR</sequence>
<feature type="domain" description="Reverse transcriptase" evidence="2">
    <location>
        <begin position="1"/>
        <end position="281"/>
    </location>
</feature>
<dbReference type="Pfam" id="PF00078">
    <property type="entry name" value="RVT_1"/>
    <property type="match status" value="1"/>
</dbReference>
<dbReference type="EMBL" id="SMFP01000022">
    <property type="protein sequence ID" value="TDE34119.1"/>
    <property type="molecule type" value="Genomic_DNA"/>
</dbReference>
<gene>
    <name evidence="3" type="ORF">E1B25_20225</name>
</gene>
<evidence type="ECO:0000313" key="4">
    <source>
        <dbReference type="Proteomes" id="UP000294662"/>
    </source>
</evidence>
<dbReference type="InterPro" id="IPR000477">
    <property type="entry name" value="RT_dom"/>
</dbReference>
<dbReference type="Proteomes" id="UP000294662">
    <property type="component" value="Unassembled WGS sequence"/>
</dbReference>
<dbReference type="AlphaFoldDB" id="A0A4R5EI04"/>
<organism evidence="3 4">
    <name type="scientific">Antarcticimicrobium sediminis</name>
    <dbReference type="NCBI Taxonomy" id="2546227"/>
    <lineage>
        <taxon>Bacteria</taxon>
        <taxon>Pseudomonadati</taxon>
        <taxon>Pseudomonadota</taxon>
        <taxon>Alphaproteobacteria</taxon>
        <taxon>Rhodobacterales</taxon>
        <taxon>Paracoccaceae</taxon>
        <taxon>Antarcticimicrobium</taxon>
    </lineage>
</organism>
<dbReference type="CDD" id="cd01646">
    <property type="entry name" value="RT_Bac_retron_I"/>
    <property type="match status" value="1"/>
</dbReference>
<evidence type="ECO:0000256" key="1">
    <source>
        <dbReference type="ARBA" id="ARBA00034120"/>
    </source>
</evidence>
<dbReference type="OrthoDB" id="9793236at2"/>
<evidence type="ECO:0000259" key="2">
    <source>
        <dbReference type="PROSITE" id="PS50878"/>
    </source>
</evidence>